<feature type="compositionally biased region" description="Low complexity" evidence="1">
    <location>
        <begin position="53"/>
        <end position="66"/>
    </location>
</feature>
<dbReference type="InterPro" id="IPR036179">
    <property type="entry name" value="Ig-like_dom_sf"/>
</dbReference>
<dbReference type="AlphaFoldDB" id="A0A1I8NVF1"/>
<dbReference type="InterPro" id="IPR013783">
    <property type="entry name" value="Ig-like_fold"/>
</dbReference>
<accession>A0A1I8NVF1</accession>
<gene>
    <name evidence="3" type="primary">106091405</name>
</gene>
<dbReference type="Pfam" id="PF07679">
    <property type="entry name" value="I-set"/>
    <property type="match status" value="1"/>
</dbReference>
<dbReference type="Gene3D" id="2.60.40.10">
    <property type="entry name" value="Immunoglobulins"/>
    <property type="match status" value="2"/>
</dbReference>
<dbReference type="InterPro" id="IPR003599">
    <property type="entry name" value="Ig_sub"/>
</dbReference>
<dbReference type="STRING" id="35570.A0A1I8NVF1"/>
<evidence type="ECO:0000313" key="4">
    <source>
        <dbReference type="Proteomes" id="UP000095300"/>
    </source>
</evidence>
<reference evidence="3" key="1">
    <citation type="submission" date="2020-05" db="UniProtKB">
        <authorList>
            <consortium name="EnsemblMetazoa"/>
        </authorList>
    </citation>
    <scope>IDENTIFICATION</scope>
    <source>
        <strain evidence="3">USDA</strain>
    </source>
</reference>
<dbReference type="OrthoDB" id="8049355at2759"/>
<protein>
    <recommendedName>
        <fullName evidence="2">Ig-like domain-containing protein</fullName>
    </recommendedName>
</protein>
<feature type="domain" description="Ig-like" evidence="2">
    <location>
        <begin position="170"/>
        <end position="266"/>
    </location>
</feature>
<feature type="region of interest" description="Disordered" evidence="1">
    <location>
        <begin position="40"/>
        <end position="66"/>
    </location>
</feature>
<evidence type="ECO:0000259" key="2">
    <source>
        <dbReference type="PROSITE" id="PS50835"/>
    </source>
</evidence>
<dbReference type="VEuPathDB" id="VectorBase:SCAU002365"/>
<dbReference type="FunFam" id="2.60.40.10:FF:001026">
    <property type="entry name" value="Uncharacterized protein, isoform B"/>
    <property type="match status" value="1"/>
</dbReference>
<dbReference type="InterPro" id="IPR013098">
    <property type="entry name" value="Ig_I-set"/>
</dbReference>
<dbReference type="Proteomes" id="UP000095300">
    <property type="component" value="Unassembled WGS sequence"/>
</dbReference>
<feature type="domain" description="Ig-like" evidence="2">
    <location>
        <begin position="272"/>
        <end position="370"/>
    </location>
</feature>
<name>A0A1I8NVF1_STOCA</name>
<organism evidence="3 4">
    <name type="scientific">Stomoxys calcitrans</name>
    <name type="common">Stable fly</name>
    <name type="synonym">Conops calcitrans</name>
    <dbReference type="NCBI Taxonomy" id="35570"/>
    <lineage>
        <taxon>Eukaryota</taxon>
        <taxon>Metazoa</taxon>
        <taxon>Ecdysozoa</taxon>
        <taxon>Arthropoda</taxon>
        <taxon>Hexapoda</taxon>
        <taxon>Insecta</taxon>
        <taxon>Pterygota</taxon>
        <taxon>Neoptera</taxon>
        <taxon>Endopterygota</taxon>
        <taxon>Diptera</taxon>
        <taxon>Brachycera</taxon>
        <taxon>Muscomorpha</taxon>
        <taxon>Muscoidea</taxon>
        <taxon>Muscidae</taxon>
        <taxon>Stomoxys</taxon>
    </lineage>
</organism>
<dbReference type="InterPro" id="IPR037448">
    <property type="entry name" value="Zig-8"/>
</dbReference>
<feature type="compositionally biased region" description="Gly residues" evidence="1">
    <location>
        <begin position="43"/>
        <end position="52"/>
    </location>
</feature>
<dbReference type="SUPFAM" id="SSF48726">
    <property type="entry name" value="Immunoglobulin"/>
    <property type="match status" value="2"/>
</dbReference>
<dbReference type="InterPro" id="IPR007110">
    <property type="entry name" value="Ig-like_dom"/>
</dbReference>
<dbReference type="PROSITE" id="PS50835">
    <property type="entry name" value="IG_LIKE"/>
    <property type="match status" value="2"/>
</dbReference>
<keyword evidence="4" id="KW-1185">Reference proteome</keyword>
<evidence type="ECO:0000256" key="1">
    <source>
        <dbReference type="SAM" id="MobiDB-lite"/>
    </source>
</evidence>
<sequence length="413" mass="43175">MHLQQMHLCHYIVAAVFYLNMANSHADVIRKFDIASSPEEYTNGGGGGGSGHSGSSTSTSSSSSISSSSSSLNGGYVGGGGSGGSLSINSHSKLASSSSSLSSSSLSSLSLSSAPSSSSSSSSSSLTSPSVSAPFTPSASSAALASLVQAEAPSLETFVSAASASAFVEPYLDGYATTNVTAQIGTHAYLPCRVKQLGNKSVSWIRVRDGHILTVDRAVFIADQRFLALKQPDKFWTLQIKYVQARDAGAYECQVSTEPKVSARVHLQVVVPRTEILGDPDRYVKAGSTVILRCIVRGALEPPTFIMWYHGSEQLSAESRRHKTQVDRNLPEAEGDAHSTIGSLIIDSVKKRDTGNYTCSPSNSPSVTVTLNVINGESSASAVTSSAPVTTKTYSACSLVLIFSVIMIGGHRT</sequence>
<dbReference type="Pfam" id="PF13927">
    <property type="entry name" value="Ig_3"/>
    <property type="match status" value="1"/>
</dbReference>
<dbReference type="FunFam" id="2.60.40.10:FF:000129">
    <property type="entry name" value="CLUMA_CG018772, isoform A"/>
    <property type="match status" value="1"/>
</dbReference>
<dbReference type="PANTHER" id="PTHR23279:SF21">
    <property type="entry name" value="DEFECTIVE PROBOSCIS EXTENSION RESPONSE 11, ISOFORM B-RELATED"/>
    <property type="match status" value="1"/>
</dbReference>
<dbReference type="GO" id="GO:0050808">
    <property type="term" value="P:synapse organization"/>
    <property type="evidence" value="ECO:0007669"/>
    <property type="project" value="TreeGrafter"/>
</dbReference>
<dbReference type="GO" id="GO:0032589">
    <property type="term" value="C:neuron projection membrane"/>
    <property type="evidence" value="ECO:0007669"/>
    <property type="project" value="TreeGrafter"/>
</dbReference>
<dbReference type="InterPro" id="IPR003598">
    <property type="entry name" value="Ig_sub2"/>
</dbReference>
<dbReference type="PANTHER" id="PTHR23279">
    <property type="entry name" value="DEFECTIVE PROBOSCIS EXTENSION RESPONSE DPR -RELATED"/>
    <property type="match status" value="1"/>
</dbReference>
<dbReference type="SMART" id="SM00409">
    <property type="entry name" value="IG"/>
    <property type="match status" value="2"/>
</dbReference>
<dbReference type="SMART" id="SM00408">
    <property type="entry name" value="IGc2"/>
    <property type="match status" value="2"/>
</dbReference>
<dbReference type="EnsemblMetazoa" id="SCAU002365-RA">
    <property type="protein sequence ID" value="SCAU002365-PA"/>
    <property type="gene ID" value="SCAU002365"/>
</dbReference>
<evidence type="ECO:0000313" key="3">
    <source>
        <dbReference type="EnsemblMetazoa" id="SCAU002365-PA"/>
    </source>
</evidence>
<proteinExistence type="predicted"/>